<name>A0A1N7CAG9_9EURY</name>
<dbReference type="PANTHER" id="PTHR33841:SF1">
    <property type="entry name" value="DNA METHYLTRANSFERASE A"/>
    <property type="match status" value="1"/>
</dbReference>
<dbReference type="InterPro" id="IPR011639">
    <property type="entry name" value="MethylTrfase_TaqI-like_dom"/>
</dbReference>
<evidence type="ECO:0000256" key="2">
    <source>
        <dbReference type="ARBA" id="ARBA00022603"/>
    </source>
</evidence>
<dbReference type="Gene3D" id="3.40.50.150">
    <property type="entry name" value="Vaccinia Virus protein VP39"/>
    <property type="match status" value="1"/>
</dbReference>
<dbReference type="STRING" id="588898.BB347_09390"/>
<keyword evidence="4" id="KW-0949">S-adenosyl-L-methionine</keyword>
<dbReference type="GO" id="GO:0006304">
    <property type="term" value="P:DNA modification"/>
    <property type="evidence" value="ECO:0007669"/>
    <property type="project" value="InterPro"/>
</dbReference>
<evidence type="ECO:0000256" key="4">
    <source>
        <dbReference type="ARBA" id="ARBA00022691"/>
    </source>
</evidence>
<evidence type="ECO:0000313" key="9">
    <source>
        <dbReference type="EMBL" id="SIR60625.1"/>
    </source>
</evidence>
<evidence type="ECO:0000313" key="11">
    <source>
        <dbReference type="Proteomes" id="UP000187321"/>
    </source>
</evidence>
<dbReference type="GeneID" id="30956155"/>
<dbReference type="KEGG" id="hda:BB347_09390"/>
<dbReference type="PRINTS" id="PR00507">
    <property type="entry name" value="N12N6MTFRASE"/>
</dbReference>
<feature type="domain" description="Type II methyltransferase M.TaqI-like" evidence="7">
    <location>
        <begin position="338"/>
        <end position="599"/>
    </location>
</feature>
<evidence type="ECO:0000256" key="3">
    <source>
        <dbReference type="ARBA" id="ARBA00022679"/>
    </source>
</evidence>
<keyword evidence="2 9" id="KW-0489">Methyltransferase</keyword>
<feature type="coiled-coil region" evidence="6">
    <location>
        <begin position="1153"/>
        <end position="1205"/>
    </location>
</feature>
<accession>A0A1N7CAG9</accession>
<dbReference type="AlphaFoldDB" id="A0A1N7CAG9"/>
<keyword evidence="10" id="KW-1185">Reference proteome</keyword>
<dbReference type="InterPro" id="IPR002052">
    <property type="entry name" value="DNA_methylase_N6_adenine_CS"/>
</dbReference>
<dbReference type="Proteomes" id="UP000185687">
    <property type="component" value="Unassembled WGS sequence"/>
</dbReference>
<evidence type="ECO:0000256" key="6">
    <source>
        <dbReference type="SAM" id="Coils"/>
    </source>
</evidence>
<protein>
    <recommendedName>
        <fullName evidence="1">site-specific DNA-methyltransferase (adenine-specific)</fullName>
        <ecNumber evidence="1">2.1.1.72</ecNumber>
    </recommendedName>
</protein>
<dbReference type="GO" id="GO:0032259">
    <property type="term" value="P:methylation"/>
    <property type="evidence" value="ECO:0007669"/>
    <property type="project" value="UniProtKB-KW"/>
</dbReference>
<dbReference type="EC" id="2.1.1.72" evidence="1"/>
<evidence type="ECO:0000256" key="1">
    <source>
        <dbReference type="ARBA" id="ARBA00011900"/>
    </source>
</evidence>
<dbReference type="REBASE" id="188633">
    <property type="entry name" value="Hda313ORF9390P"/>
</dbReference>
<proteinExistence type="predicted"/>
<evidence type="ECO:0000259" key="7">
    <source>
        <dbReference type="Pfam" id="PF07669"/>
    </source>
</evidence>
<dbReference type="InterPro" id="IPR047939">
    <property type="entry name" value="BREX_1_PglX"/>
</dbReference>
<evidence type="ECO:0000313" key="10">
    <source>
        <dbReference type="Proteomes" id="UP000185687"/>
    </source>
</evidence>
<dbReference type="EMBL" id="CP019327">
    <property type="protein sequence ID" value="APX96816.1"/>
    <property type="molecule type" value="Genomic_DNA"/>
</dbReference>
<dbReference type="OrthoDB" id="202651at2157"/>
<dbReference type="PANTHER" id="PTHR33841">
    <property type="entry name" value="DNA METHYLTRANSFERASE YEEA-RELATED"/>
    <property type="match status" value="1"/>
</dbReference>
<keyword evidence="6" id="KW-0175">Coiled coil</keyword>
<dbReference type="Proteomes" id="UP000187321">
    <property type="component" value="Chromosome"/>
</dbReference>
<sequence>MSAKTRHNGLSADVRSDIRSTILQARKTLEDEFERQLERYGIYDDERVPVSSLSHLSVEDIATRKEIDAALERELEATDGLYGRAYQNYIREATKEHLNRLVGLKTIEARDLVTETLRTRAEYGNRSYMHYTVDEIAGELTDTSDDGLGVALDLAYQEIGSEIQVLFDGSDYTAIEPGFAVRREVLEELDDLENDVWASDEAMGWVYQYFGKNEREEIDHRINEGDYKVRDTDVATKTQLFTPRYIVEWMVDNSLGRLWLEMYGDQTDINDENKCFYLAPLEESLTDRNVKDVREIKVLDPACGSGHMLFYAFDVLYEMYLEHSDVAEKYIPREILKNNLYGVDIDEGAAQIAALSLYVKAKSHSPNVAIEGMNIVSANAVLVNGEKKEEVLKRADSELEQRVLEQVWTSFEHIREWGSLVRIEEQIEEIIEEELEEISSTGQSQFTNDGKLAKQSSVVAFSDDEDESWEQIKERLLTQVKYLAEEALEQNDPVEEMFAEEVEKSVRLLDVFVEDFDVVVSNPPYLGSKKMGEDLKKHIKSYKGSRNLYTAFIERCTEFADEDGYVTMVTPEDFMFLYSYRGLRKELVSNQQLIEGAHLSRYGFDQAKDSYTIPFVLRNTNPSNFQSSRFYRMTHEQEKYEDFEDKINGLKEITNYNRSNKPHDDVYVVNQNTFQEIDRQPFVYWFGSEILNLYEEYPLLDDLADVVAGLQTGDDDKFTRCWWEIEEDQIGNQYKWYMLSGDDDVYYYSPERIVRWEGDGESIKNEDGSHVRNEDYYGNQGITFRRASKRFTARVQPKDHIFSNHAHFVDVQDDERTKELVTYLCSSLVRFILQGLNPGLDFQVGDGKRIPVKEEPSEKLQSLGQSAIEVQKSKSSLYETKREFSGEIFQKSFDQYLLQKDLATSDIEIIHGLADNSVFEEYGIDGRAKDRVLDENLANLSEYPHLKNSGEIESDSREFRERIPTTEVDNETYDNIVKVIRDNMGDSIREIAEKTEVSPYTITLIRSQNDLYTRGEKQEAAGRLLSYYLGYVFGRWDHLEQVTPIEDDILVFDDQFDNNVTGRIRKCIKANFDNVYEKEAEIEELLNKDMTDWLQENFFRYHHTKEYRRRGQRIPIYWHLESDDGAFSCFLYYHAMDAETLPKLRGQYVDAKIETLENRLESIESQLEGASDDRKPELNSELEEVQEQLDDVRDFGERLDELIDEGFEPDFEAGIWENIQQVDEYDLLQTELDKL</sequence>
<dbReference type="EMBL" id="FTNP01000002">
    <property type="protein sequence ID" value="SIR60625.1"/>
    <property type="molecule type" value="Genomic_DNA"/>
</dbReference>
<keyword evidence="3" id="KW-0808">Transferase</keyword>
<evidence type="ECO:0000313" key="8">
    <source>
        <dbReference type="EMBL" id="APX96816.1"/>
    </source>
</evidence>
<dbReference type="InterPro" id="IPR029063">
    <property type="entry name" value="SAM-dependent_MTases_sf"/>
</dbReference>
<dbReference type="InterPro" id="IPR050953">
    <property type="entry name" value="N4_N6_ade-DNA_methylase"/>
</dbReference>
<dbReference type="GO" id="GO:0003676">
    <property type="term" value="F:nucleic acid binding"/>
    <property type="evidence" value="ECO:0007669"/>
    <property type="project" value="InterPro"/>
</dbReference>
<reference evidence="9 10" key="2">
    <citation type="submission" date="2017-01" db="EMBL/GenBank/DDBJ databases">
        <authorList>
            <person name="Mah S.A."/>
            <person name="Swanson W.J."/>
            <person name="Moy G.W."/>
            <person name="Vacquier V.D."/>
        </authorList>
    </citation>
    <scope>NUCLEOTIDE SEQUENCE [LARGE SCALE GENOMIC DNA]</scope>
    <source>
        <strain evidence="9 10">CGMCC 1.8909</strain>
    </source>
</reference>
<dbReference type="GO" id="GO:0009007">
    <property type="term" value="F:site-specific DNA-methyltransferase (adenine-specific) activity"/>
    <property type="evidence" value="ECO:0007669"/>
    <property type="project" value="UniProtKB-EC"/>
</dbReference>
<dbReference type="RefSeq" id="WP_076580863.1">
    <property type="nucleotide sequence ID" value="NZ_CP019327.1"/>
</dbReference>
<reference evidence="8 11" key="1">
    <citation type="submission" date="2017-01" db="EMBL/GenBank/DDBJ databases">
        <title>Complete genome sequence of Haloterrigena daqingensis type strain (JX313T).</title>
        <authorList>
            <person name="Shuang W."/>
        </authorList>
    </citation>
    <scope>NUCLEOTIDE SEQUENCE [LARGE SCALE GENOMIC DNA]</scope>
    <source>
        <strain evidence="8 11">JX313</strain>
    </source>
</reference>
<evidence type="ECO:0000256" key="5">
    <source>
        <dbReference type="ARBA" id="ARBA00047942"/>
    </source>
</evidence>
<dbReference type="NCBIfam" id="NF033452">
    <property type="entry name" value="BREX_1_MTaseX"/>
    <property type="match status" value="1"/>
</dbReference>
<dbReference type="PROSITE" id="PS00092">
    <property type="entry name" value="N6_MTASE"/>
    <property type="match status" value="1"/>
</dbReference>
<organism evidence="9 10">
    <name type="scientific">Natronorubrum daqingense</name>
    <dbReference type="NCBI Taxonomy" id="588898"/>
    <lineage>
        <taxon>Archaea</taxon>
        <taxon>Methanobacteriati</taxon>
        <taxon>Methanobacteriota</taxon>
        <taxon>Stenosarchaea group</taxon>
        <taxon>Halobacteria</taxon>
        <taxon>Halobacteriales</taxon>
        <taxon>Natrialbaceae</taxon>
        <taxon>Natronorubrum</taxon>
    </lineage>
</organism>
<dbReference type="SUPFAM" id="SSF53335">
    <property type="entry name" value="S-adenosyl-L-methionine-dependent methyltransferases"/>
    <property type="match status" value="1"/>
</dbReference>
<dbReference type="Pfam" id="PF07669">
    <property type="entry name" value="Eco57I"/>
    <property type="match status" value="1"/>
</dbReference>
<gene>
    <name evidence="8" type="ORF">BB347_09390</name>
    <name evidence="9" type="ORF">SAMN05421809_1602</name>
</gene>
<comment type="catalytic activity">
    <reaction evidence="5">
        <text>a 2'-deoxyadenosine in DNA + S-adenosyl-L-methionine = an N(6)-methyl-2'-deoxyadenosine in DNA + S-adenosyl-L-homocysteine + H(+)</text>
        <dbReference type="Rhea" id="RHEA:15197"/>
        <dbReference type="Rhea" id="RHEA-COMP:12418"/>
        <dbReference type="Rhea" id="RHEA-COMP:12419"/>
        <dbReference type="ChEBI" id="CHEBI:15378"/>
        <dbReference type="ChEBI" id="CHEBI:57856"/>
        <dbReference type="ChEBI" id="CHEBI:59789"/>
        <dbReference type="ChEBI" id="CHEBI:90615"/>
        <dbReference type="ChEBI" id="CHEBI:90616"/>
        <dbReference type="EC" id="2.1.1.72"/>
    </reaction>
</comment>